<evidence type="ECO:0000313" key="2">
    <source>
        <dbReference type="EMBL" id="NWH04540.1"/>
    </source>
</evidence>
<dbReference type="Proteomes" id="UP000553343">
    <property type="component" value="Unassembled WGS sequence"/>
</dbReference>
<keyword evidence="1" id="KW-0812">Transmembrane</keyword>
<accession>A0A850SWN4</accession>
<keyword evidence="1" id="KW-1133">Transmembrane helix</keyword>
<gene>
    <name evidence="2" type="ORF">HXW94_05965</name>
</gene>
<dbReference type="EMBL" id="JACADJ010000013">
    <property type="protein sequence ID" value="NWH04540.1"/>
    <property type="molecule type" value="Genomic_DNA"/>
</dbReference>
<proteinExistence type="predicted"/>
<comment type="caution">
    <text evidence="2">The sequence shown here is derived from an EMBL/GenBank/DDBJ whole genome shotgun (WGS) entry which is preliminary data.</text>
</comment>
<reference evidence="2 3" key="1">
    <citation type="submission" date="2020-06" db="EMBL/GenBank/DDBJ databases">
        <title>High-quality draft genome of sulfate reducer Desulfobacter latus type strain AcrS2 isolated from marine sediment.</title>
        <authorList>
            <person name="Hoppe M."/>
            <person name="Larsen C.K."/>
            <person name="Marshall I.P.G."/>
            <person name="Schramm A."/>
            <person name="Marietou A.G."/>
        </authorList>
    </citation>
    <scope>NUCLEOTIDE SEQUENCE [LARGE SCALE GENOMIC DNA]</scope>
    <source>
        <strain evidence="2 3">AcRS2</strain>
    </source>
</reference>
<protein>
    <submittedName>
        <fullName evidence="2">Uncharacterized protein</fullName>
    </submittedName>
</protein>
<sequence>MKFIFVFIFILSLTAGGLFGYYNHYNWIGYTIALAVSGFIGSSIIAIVFSYLYLFQKESVEHDPMPPERTINHQQEIKKIKR</sequence>
<dbReference type="RefSeq" id="WP_178365996.1">
    <property type="nucleotide sequence ID" value="NZ_JACADJ010000013.1"/>
</dbReference>
<name>A0A850SWN4_9BACT</name>
<keyword evidence="3" id="KW-1185">Reference proteome</keyword>
<organism evidence="2 3">
    <name type="scientific">Desulfobacter latus</name>
    <dbReference type="NCBI Taxonomy" id="2292"/>
    <lineage>
        <taxon>Bacteria</taxon>
        <taxon>Pseudomonadati</taxon>
        <taxon>Thermodesulfobacteriota</taxon>
        <taxon>Desulfobacteria</taxon>
        <taxon>Desulfobacterales</taxon>
        <taxon>Desulfobacteraceae</taxon>
        <taxon>Desulfobacter</taxon>
    </lineage>
</organism>
<keyword evidence="1" id="KW-0472">Membrane</keyword>
<evidence type="ECO:0000313" key="3">
    <source>
        <dbReference type="Proteomes" id="UP000553343"/>
    </source>
</evidence>
<dbReference type="AlphaFoldDB" id="A0A850SWN4"/>
<evidence type="ECO:0000256" key="1">
    <source>
        <dbReference type="SAM" id="Phobius"/>
    </source>
</evidence>
<feature type="transmembrane region" description="Helical" evidence="1">
    <location>
        <begin position="27"/>
        <end position="55"/>
    </location>
</feature>